<evidence type="ECO:0000313" key="1">
    <source>
        <dbReference type="EMBL" id="KYC48853.1"/>
    </source>
</evidence>
<comment type="caution">
    <text evidence="1">The sequence shown here is derived from an EMBL/GenBank/DDBJ whole genome shotgun (WGS) entry which is preliminary data.</text>
</comment>
<accession>A0A150IV51</accession>
<dbReference type="AlphaFoldDB" id="A0A150IV51"/>
<dbReference type="Gene3D" id="3.40.50.920">
    <property type="match status" value="1"/>
</dbReference>
<evidence type="ECO:0000313" key="2">
    <source>
        <dbReference type="Proteomes" id="UP000075578"/>
    </source>
</evidence>
<sequence>MKTEKDYQRYLFTKTGVSPRGIPGFGEGLVIQTGNEHEEIGHTTENATLRKNMVEKRYYEKLNQLKNEVIYPELLGGKAYKYLLIGWGSTRCIVEEALKEIKEPKLGFLHFKQVYPLPREMMGYLINAQKLIVIENNASAQFANLIKMETGFEIKNKILKYNGRCFSVEEVVTRIKEILED</sequence>
<dbReference type="InterPro" id="IPR009014">
    <property type="entry name" value="Transketo_C/PFOR_II"/>
</dbReference>
<dbReference type="EMBL" id="LNGD01000129">
    <property type="protein sequence ID" value="KYC48853.1"/>
    <property type="molecule type" value="Genomic_DNA"/>
</dbReference>
<dbReference type="InterPro" id="IPR050722">
    <property type="entry name" value="Pyruvate:ferred/Flavod_OxRd"/>
</dbReference>
<dbReference type="PANTHER" id="PTHR32154:SF20">
    <property type="entry name" value="2-OXOGLUTARATE OXIDOREDUCTASE SUBUNIT KORA"/>
    <property type="match status" value="1"/>
</dbReference>
<reference evidence="1 2" key="1">
    <citation type="journal article" date="2016" name="ISME J.">
        <title>Chasing the elusive Euryarchaeota class WSA2: genomes reveal a uniquely fastidious methyl-reducing methanogen.</title>
        <authorList>
            <person name="Nobu M.K."/>
            <person name="Narihiro T."/>
            <person name="Kuroda K."/>
            <person name="Mei R."/>
            <person name="Liu W.T."/>
        </authorList>
    </citation>
    <scope>NUCLEOTIDE SEQUENCE [LARGE SCALE GENOMIC DNA]</scope>
    <source>
        <strain evidence="1">U1lsi0528_Bin089</strain>
    </source>
</reference>
<proteinExistence type="predicted"/>
<gene>
    <name evidence="1" type="ORF">AMQ74_01551</name>
</gene>
<protein>
    <submittedName>
        <fullName evidence="1">2-oxoglutarate-acceptor oxidoreductase subunit OorA</fullName>
    </submittedName>
</protein>
<dbReference type="PATRIC" id="fig|1705564.3.peg.1645"/>
<organism evidence="1 2">
    <name type="scientific">Candidatus Methanofastidiosum methylothiophilum</name>
    <dbReference type="NCBI Taxonomy" id="1705564"/>
    <lineage>
        <taxon>Archaea</taxon>
        <taxon>Methanobacteriati</taxon>
        <taxon>Methanobacteriota</taxon>
        <taxon>Stenosarchaea group</taxon>
        <taxon>Candidatus Methanofastidiosia</taxon>
        <taxon>Candidatus Methanofastidiosales</taxon>
        <taxon>Candidatus Methanofastidiosaceae</taxon>
        <taxon>Candidatus Methanofastidiosum</taxon>
    </lineage>
</organism>
<name>A0A150IV51_9EURY</name>
<dbReference type="GO" id="GO:0006979">
    <property type="term" value="P:response to oxidative stress"/>
    <property type="evidence" value="ECO:0007669"/>
    <property type="project" value="TreeGrafter"/>
</dbReference>
<dbReference type="SUPFAM" id="SSF52922">
    <property type="entry name" value="TK C-terminal domain-like"/>
    <property type="match status" value="1"/>
</dbReference>
<dbReference type="Proteomes" id="UP000075578">
    <property type="component" value="Unassembled WGS sequence"/>
</dbReference>
<dbReference type="PANTHER" id="PTHR32154">
    <property type="entry name" value="PYRUVATE-FLAVODOXIN OXIDOREDUCTASE-RELATED"/>
    <property type="match status" value="1"/>
</dbReference>